<gene>
    <name evidence="9" type="primary">AQP</name>
    <name evidence="9" type="ORF">PCHDS_000213800</name>
</gene>
<dbReference type="Proteomes" id="UP000507536">
    <property type="component" value="Chromosome 9"/>
</dbReference>
<sequence length="258" mass="27849">MKVTFGNEYVKNFLGEFIGTFVLMFLGEGTTANHFAVPIQNDWLRLCIGWGLGVFFGILVSAKLSGAHLNLAVTVGLSTIKKFNYKQIPLYFAGQLLGAFAATSSVYGLYYGFVSNGSIPKFVWETGKNANVNIASAFMHELILTGILLLVILAVTDENVCGKFNVLKVSSVVGLAIICIGISFGGNTGFALNPSRDLGARFLSAIAYGFEAFTRDSCYFWVPLVAPIIGSIIFCQLYDKVISPLIVITAHDNGALEI</sequence>
<comment type="subcellular location">
    <subcellularLocation>
        <location evidence="1">Membrane</location>
        <topology evidence="1">Multi-pass membrane protein</topology>
    </subcellularLocation>
</comment>
<dbReference type="GO" id="GO:0015250">
    <property type="term" value="F:water channel activity"/>
    <property type="evidence" value="ECO:0007669"/>
    <property type="project" value="TreeGrafter"/>
</dbReference>
<feature type="transmembrane region" description="Helical" evidence="8">
    <location>
        <begin position="134"/>
        <end position="154"/>
    </location>
</feature>
<keyword evidence="3 7" id="KW-0813">Transport</keyword>
<feature type="transmembrane region" description="Helical" evidence="8">
    <location>
        <begin position="43"/>
        <end position="62"/>
    </location>
</feature>
<dbReference type="PANTHER" id="PTHR43829">
    <property type="entry name" value="AQUAPORIN OR AQUAGLYCEROPORIN RELATED"/>
    <property type="match status" value="1"/>
</dbReference>
<evidence type="ECO:0000256" key="7">
    <source>
        <dbReference type="RuleBase" id="RU000477"/>
    </source>
</evidence>
<accession>A0A1C6YDW3</accession>
<evidence type="ECO:0000256" key="6">
    <source>
        <dbReference type="ARBA" id="ARBA00023136"/>
    </source>
</evidence>
<dbReference type="SUPFAM" id="SSF81338">
    <property type="entry name" value="Aquaporin-like"/>
    <property type="match status" value="1"/>
</dbReference>
<evidence type="ECO:0000256" key="4">
    <source>
        <dbReference type="ARBA" id="ARBA00022692"/>
    </source>
</evidence>
<name>A0A1C6YDW3_PLACE</name>
<feature type="transmembrane region" description="Helical" evidence="8">
    <location>
        <begin position="166"/>
        <end position="186"/>
    </location>
</feature>
<evidence type="ECO:0000256" key="2">
    <source>
        <dbReference type="ARBA" id="ARBA00006175"/>
    </source>
</evidence>
<feature type="transmembrane region" description="Helical" evidence="8">
    <location>
        <begin position="219"/>
        <end position="238"/>
    </location>
</feature>
<dbReference type="EMBL" id="LT608189">
    <property type="protein sequence ID" value="SCM21328.1"/>
    <property type="molecule type" value="Genomic_DNA"/>
</dbReference>
<dbReference type="PRINTS" id="PR00783">
    <property type="entry name" value="MINTRINSICP"/>
</dbReference>
<keyword evidence="6 8" id="KW-0472">Membrane</keyword>
<comment type="similarity">
    <text evidence="2 7">Belongs to the MIP/aquaporin (TC 1.A.8) family.</text>
</comment>
<proteinExistence type="inferred from homology"/>
<keyword evidence="4 7" id="KW-0812">Transmembrane</keyword>
<evidence type="ECO:0000313" key="9">
    <source>
        <dbReference type="EMBL" id="SCM21328.1"/>
    </source>
</evidence>
<dbReference type="InterPro" id="IPR023271">
    <property type="entry name" value="Aquaporin-like"/>
</dbReference>
<dbReference type="GO" id="GO:0015254">
    <property type="term" value="F:glycerol channel activity"/>
    <property type="evidence" value="ECO:0007669"/>
    <property type="project" value="TreeGrafter"/>
</dbReference>
<evidence type="ECO:0000256" key="8">
    <source>
        <dbReference type="SAM" id="Phobius"/>
    </source>
</evidence>
<evidence type="ECO:0000313" key="10">
    <source>
        <dbReference type="Proteomes" id="UP000507536"/>
    </source>
</evidence>
<organism evidence="9 10">
    <name type="scientific">Plasmodium chabaudi adami</name>
    <dbReference type="NCBI Taxonomy" id="5826"/>
    <lineage>
        <taxon>Eukaryota</taxon>
        <taxon>Sar</taxon>
        <taxon>Alveolata</taxon>
        <taxon>Apicomplexa</taxon>
        <taxon>Aconoidasida</taxon>
        <taxon>Haemosporida</taxon>
        <taxon>Plasmodiidae</taxon>
        <taxon>Plasmodium</taxon>
        <taxon>Plasmodium (Vinckeia)</taxon>
    </lineage>
</organism>
<dbReference type="Gene3D" id="1.20.1080.10">
    <property type="entry name" value="Glycerol uptake facilitator protein"/>
    <property type="match status" value="1"/>
</dbReference>
<dbReference type="InterPro" id="IPR050363">
    <property type="entry name" value="MIP/Aquaporin"/>
</dbReference>
<dbReference type="InterPro" id="IPR000425">
    <property type="entry name" value="MIP"/>
</dbReference>
<reference evidence="9 10" key="1">
    <citation type="submission" date="2016-08" db="EMBL/GenBank/DDBJ databases">
        <authorList>
            <consortium name="Pathogen Informatics"/>
        </authorList>
    </citation>
    <scope>NUCLEOTIDE SEQUENCE [LARGE SCALE GENOMIC DNA]</scope>
    <source>
        <strain evidence="9 10">DS</strain>
    </source>
</reference>
<evidence type="ECO:0000256" key="5">
    <source>
        <dbReference type="ARBA" id="ARBA00022989"/>
    </source>
</evidence>
<evidence type="ECO:0000256" key="3">
    <source>
        <dbReference type="ARBA" id="ARBA00022448"/>
    </source>
</evidence>
<feature type="transmembrane region" description="Helical" evidence="8">
    <location>
        <begin position="12"/>
        <end position="31"/>
    </location>
</feature>
<dbReference type="AlphaFoldDB" id="A0A1C6YDW3"/>
<dbReference type="GO" id="GO:0005886">
    <property type="term" value="C:plasma membrane"/>
    <property type="evidence" value="ECO:0007669"/>
    <property type="project" value="TreeGrafter"/>
</dbReference>
<dbReference type="Pfam" id="PF00230">
    <property type="entry name" value="MIP"/>
    <property type="match status" value="1"/>
</dbReference>
<keyword evidence="5 8" id="KW-1133">Transmembrane helix</keyword>
<feature type="transmembrane region" description="Helical" evidence="8">
    <location>
        <begin position="90"/>
        <end position="114"/>
    </location>
</feature>
<protein>
    <submittedName>
        <fullName evidence="9">Aquaglyceroporin, putative</fullName>
    </submittedName>
</protein>
<evidence type="ECO:0000256" key="1">
    <source>
        <dbReference type="ARBA" id="ARBA00004141"/>
    </source>
</evidence>
<dbReference type="PANTHER" id="PTHR43829:SF9">
    <property type="entry name" value="AQUAPORIN-9"/>
    <property type="match status" value="1"/>
</dbReference>